<dbReference type="GO" id="GO:0008289">
    <property type="term" value="F:lipid binding"/>
    <property type="evidence" value="ECO:0007669"/>
    <property type="project" value="UniProtKB-KW"/>
</dbReference>
<evidence type="ECO:0000259" key="3">
    <source>
        <dbReference type="Pfam" id="PF00234"/>
    </source>
</evidence>
<dbReference type="PANTHER" id="PTHR33214">
    <property type="entry name" value="BIFUNCTIONAL INHIBITOR/LIPID-TRANSFER PROTEIN/SEED STORAGE 2S ALBUMIN SUPERFAMILY PROTEIN"/>
    <property type="match status" value="1"/>
</dbReference>
<feature type="domain" description="Bifunctional inhibitor/plant lipid transfer protein/seed storage helical" evidence="3">
    <location>
        <begin position="7"/>
        <end position="56"/>
    </location>
</feature>
<dbReference type="AlphaFoldDB" id="A0AA88VXI3"/>
<organism evidence="4 5">
    <name type="scientific">Escallonia herrerae</name>
    <dbReference type="NCBI Taxonomy" id="1293975"/>
    <lineage>
        <taxon>Eukaryota</taxon>
        <taxon>Viridiplantae</taxon>
        <taxon>Streptophyta</taxon>
        <taxon>Embryophyta</taxon>
        <taxon>Tracheophyta</taxon>
        <taxon>Spermatophyta</taxon>
        <taxon>Magnoliopsida</taxon>
        <taxon>eudicotyledons</taxon>
        <taxon>Gunneridae</taxon>
        <taxon>Pentapetalae</taxon>
        <taxon>asterids</taxon>
        <taxon>campanulids</taxon>
        <taxon>Escalloniales</taxon>
        <taxon>Escalloniaceae</taxon>
        <taxon>Escallonia</taxon>
    </lineage>
</organism>
<evidence type="ECO:0000256" key="1">
    <source>
        <dbReference type="ARBA" id="ARBA00022448"/>
    </source>
</evidence>
<dbReference type="CDD" id="cd01959">
    <property type="entry name" value="nsLTP2"/>
    <property type="match status" value="1"/>
</dbReference>
<keyword evidence="2" id="KW-0446">Lipid-binding</keyword>
<dbReference type="Pfam" id="PF00234">
    <property type="entry name" value="Tryp_alpha_amyl"/>
    <property type="match status" value="1"/>
</dbReference>
<accession>A0AA88VXI3</accession>
<dbReference type="EMBL" id="JAVXUP010001030">
    <property type="protein sequence ID" value="KAK3017022.1"/>
    <property type="molecule type" value="Genomic_DNA"/>
</dbReference>
<dbReference type="InterPro" id="IPR016140">
    <property type="entry name" value="Bifunc_inhib/LTP/seed_store"/>
</dbReference>
<dbReference type="PANTHER" id="PTHR33214:SF69">
    <property type="entry name" value="BIFUNCTIONAL INHIBITOR_LIPID-TRANSFER PROTEIN_SEED STORAGE 2S ALBUMIN SUPERFAMILY PROTEIN"/>
    <property type="match status" value="1"/>
</dbReference>
<keyword evidence="1" id="KW-0813">Transport</keyword>
<proteinExistence type="predicted"/>
<gene>
    <name evidence="4" type="ORF">RJ639_006533</name>
</gene>
<evidence type="ECO:0000313" key="5">
    <source>
        <dbReference type="Proteomes" id="UP001188597"/>
    </source>
</evidence>
<dbReference type="GO" id="GO:0006869">
    <property type="term" value="P:lipid transport"/>
    <property type="evidence" value="ECO:0007669"/>
    <property type="project" value="InterPro"/>
</dbReference>
<evidence type="ECO:0000256" key="2">
    <source>
        <dbReference type="ARBA" id="ARBA00023121"/>
    </source>
</evidence>
<sequence length="291" mass="31809">MAVTCSALQLSPCASAITSASTPSPTCCSKIKEQRPCLCKYLKDPNLKKFISSPNARKECKPIEFHRLVNKHKTKKNQGLKWVVVVLVVAFGEGSDDGVPRKAIGWVHLVQDVVGVAKITVLLMALAGCCNHSIIQNSFGNSLSCRFRFESLSLDLAPGGVGCVFIKWLQHADVKDRMEMAAPPMRRINFIIDSGDVYPSSFGHQHIIFLPKLSSFIALDQFQQLLGNRVHSKALPDLLSDVDGNSATVSDHVRSLAQEATPERRFLHFSAGASVRLGFEPNSTLLLGGRV</sequence>
<protein>
    <recommendedName>
        <fullName evidence="3">Bifunctional inhibitor/plant lipid transfer protein/seed storage helical domain-containing protein</fullName>
    </recommendedName>
</protein>
<evidence type="ECO:0000313" key="4">
    <source>
        <dbReference type="EMBL" id="KAK3017022.1"/>
    </source>
</evidence>
<name>A0AA88VXI3_9ASTE</name>
<dbReference type="InterPro" id="IPR036312">
    <property type="entry name" value="Bifun_inhib/LTP/seed_sf"/>
</dbReference>
<dbReference type="InterPro" id="IPR033872">
    <property type="entry name" value="nsLTP2"/>
</dbReference>
<dbReference type="Proteomes" id="UP001188597">
    <property type="component" value="Unassembled WGS sequence"/>
</dbReference>
<keyword evidence="5" id="KW-1185">Reference proteome</keyword>
<dbReference type="Gene3D" id="1.10.110.10">
    <property type="entry name" value="Plant lipid-transfer and hydrophobic proteins"/>
    <property type="match status" value="1"/>
</dbReference>
<comment type="caution">
    <text evidence="4">The sequence shown here is derived from an EMBL/GenBank/DDBJ whole genome shotgun (WGS) entry which is preliminary data.</text>
</comment>
<reference evidence="4" key="1">
    <citation type="submission" date="2022-12" db="EMBL/GenBank/DDBJ databases">
        <title>Draft genome assemblies for two species of Escallonia (Escalloniales).</title>
        <authorList>
            <person name="Chanderbali A."/>
            <person name="Dervinis C."/>
            <person name="Anghel I."/>
            <person name="Soltis D."/>
            <person name="Soltis P."/>
            <person name="Zapata F."/>
        </authorList>
    </citation>
    <scope>NUCLEOTIDE SEQUENCE</scope>
    <source>
        <strain evidence="4">UCBG64.0493</strain>
        <tissue evidence="4">Leaf</tissue>
    </source>
</reference>
<dbReference type="SUPFAM" id="SSF47699">
    <property type="entry name" value="Bifunctional inhibitor/lipid-transfer protein/seed storage 2S albumin"/>
    <property type="match status" value="1"/>
</dbReference>